<accession>A0A367ILI2</accession>
<protein>
    <submittedName>
        <fullName evidence="1">Uncharacterized protein</fullName>
    </submittedName>
</protein>
<organism evidence="1 2">
    <name type="scientific">Rhizopus stolonifer</name>
    <name type="common">Rhizopus nigricans</name>
    <dbReference type="NCBI Taxonomy" id="4846"/>
    <lineage>
        <taxon>Eukaryota</taxon>
        <taxon>Fungi</taxon>
        <taxon>Fungi incertae sedis</taxon>
        <taxon>Mucoromycota</taxon>
        <taxon>Mucoromycotina</taxon>
        <taxon>Mucoromycetes</taxon>
        <taxon>Mucorales</taxon>
        <taxon>Mucorineae</taxon>
        <taxon>Rhizopodaceae</taxon>
        <taxon>Rhizopus</taxon>
    </lineage>
</organism>
<keyword evidence="2" id="KW-1185">Reference proteome</keyword>
<feature type="non-terminal residue" evidence="1">
    <location>
        <position position="203"/>
    </location>
</feature>
<evidence type="ECO:0000313" key="2">
    <source>
        <dbReference type="Proteomes" id="UP000253551"/>
    </source>
</evidence>
<reference evidence="1 2" key="1">
    <citation type="journal article" date="2018" name="G3 (Bethesda)">
        <title>Phylogenetic and Phylogenomic Definition of Rhizopus Species.</title>
        <authorList>
            <person name="Gryganskyi A.P."/>
            <person name="Golan J."/>
            <person name="Dolatabadi S."/>
            <person name="Mondo S."/>
            <person name="Robb S."/>
            <person name="Idnurm A."/>
            <person name="Muszewska A."/>
            <person name="Steczkiewicz K."/>
            <person name="Masonjones S."/>
            <person name="Liao H.L."/>
            <person name="Gajdeczka M.T."/>
            <person name="Anike F."/>
            <person name="Vuek A."/>
            <person name="Anishchenko I.M."/>
            <person name="Voigt K."/>
            <person name="de Hoog G.S."/>
            <person name="Smith M.E."/>
            <person name="Heitman J."/>
            <person name="Vilgalys R."/>
            <person name="Stajich J.E."/>
        </authorList>
    </citation>
    <scope>NUCLEOTIDE SEQUENCE [LARGE SCALE GENOMIC DNA]</scope>
    <source>
        <strain evidence="1 2">LSU 92-RS-03</strain>
    </source>
</reference>
<dbReference type="AlphaFoldDB" id="A0A367ILI2"/>
<dbReference type="Proteomes" id="UP000253551">
    <property type="component" value="Unassembled WGS sequence"/>
</dbReference>
<comment type="caution">
    <text evidence="1">The sequence shown here is derived from an EMBL/GenBank/DDBJ whole genome shotgun (WGS) entry which is preliminary data.</text>
</comment>
<sequence>MSTNKEGDWPGPGGFKTIDVYKHDVGNAYDNKELVSKVSQGLRNIGLTCDDNTPEKVKVYMKDVISGFPTLGSRCKNDDNDYNWVIDTKNAEHDKMLIMLTKINKIQENGLYEIYEHNDGGETHESAIGTIKDVFKQAGKGISQLENGHIDVSQLGNMISDWLTTLTTKTEKDYYENKKGPLFLVRDVDDEGHPAAISGLVYD</sequence>
<evidence type="ECO:0000313" key="1">
    <source>
        <dbReference type="EMBL" id="RCH78542.1"/>
    </source>
</evidence>
<gene>
    <name evidence="1" type="ORF">CU098_006051</name>
</gene>
<proteinExistence type="predicted"/>
<name>A0A367ILI2_RHIST</name>
<dbReference type="EMBL" id="PJQM01007158">
    <property type="protein sequence ID" value="RCH78542.1"/>
    <property type="molecule type" value="Genomic_DNA"/>
</dbReference>